<evidence type="ECO:0000256" key="4">
    <source>
        <dbReference type="ARBA" id="ARBA00022840"/>
    </source>
</evidence>
<gene>
    <name evidence="7" type="primary">hrpB</name>
    <name evidence="7" type="ORF">HMPREF0860_2326</name>
</gene>
<dbReference type="SMART" id="SM00487">
    <property type="entry name" value="DEXDc"/>
    <property type="match status" value="1"/>
</dbReference>
<dbReference type="CDD" id="cd17990">
    <property type="entry name" value="DEXHc_HrpB"/>
    <property type="match status" value="1"/>
</dbReference>
<dbReference type="SMART" id="SM00847">
    <property type="entry name" value="HA2"/>
    <property type="match status" value="1"/>
</dbReference>
<dbReference type="InterPro" id="IPR049614">
    <property type="entry name" value="HrpB_DEXH"/>
</dbReference>
<accession>A0ABN0P8Z1</accession>
<dbReference type="EMBL" id="AVQI01000025">
    <property type="protein sequence ID" value="ERK04340.1"/>
    <property type="molecule type" value="Genomic_DNA"/>
</dbReference>
<dbReference type="GO" id="GO:0016787">
    <property type="term" value="F:hydrolase activity"/>
    <property type="evidence" value="ECO:0007669"/>
    <property type="project" value="UniProtKB-KW"/>
</dbReference>
<dbReference type="Pfam" id="PF00271">
    <property type="entry name" value="Helicase_C"/>
    <property type="match status" value="1"/>
</dbReference>
<dbReference type="InterPro" id="IPR001650">
    <property type="entry name" value="Helicase_C-like"/>
</dbReference>
<dbReference type="PANTHER" id="PTHR43519">
    <property type="entry name" value="ATP-DEPENDENT RNA HELICASE HRPB"/>
    <property type="match status" value="1"/>
</dbReference>
<dbReference type="SMART" id="SM00490">
    <property type="entry name" value="HELICc"/>
    <property type="match status" value="1"/>
</dbReference>
<dbReference type="InterPro" id="IPR014001">
    <property type="entry name" value="Helicase_ATP-bd"/>
</dbReference>
<protein>
    <submittedName>
        <fullName evidence="7">ATP-dependent helicase HrpB</fullName>
        <ecNumber evidence="7">3.6.4.-</ecNumber>
    </submittedName>
</protein>
<dbReference type="Gene3D" id="3.40.50.300">
    <property type="entry name" value="P-loop containing nucleotide triphosphate hydrolases"/>
    <property type="match status" value="2"/>
</dbReference>
<keyword evidence="2 7" id="KW-0378">Hydrolase</keyword>
<feature type="domain" description="Helicase ATP-binding" evidence="5">
    <location>
        <begin position="23"/>
        <end position="183"/>
    </location>
</feature>
<dbReference type="PIRSF" id="PIRSF005496">
    <property type="entry name" value="ATP_hel_hrpB"/>
    <property type="match status" value="1"/>
</dbReference>
<evidence type="ECO:0000313" key="8">
    <source>
        <dbReference type="Proteomes" id="UP000016646"/>
    </source>
</evidence>
<dbReference type="NCBIfam" id="TIGR01970">
    <property type="entry name" value="DEAH_box_HrpB"/>
    <property type="match status" value="1"/>
</dbReference>
<evidence type="ECO:0000256" key="2">
    <source>
        <dbReference type="ARBA" id="ARBA00022801"/>
    </source>
</evidence>
<keyword evidence="8" id="KW-1185">Reference proteome</keyword>
<dbReference type="InterPro" id="IPR011545">
    <property type="entry name" value="DEAD/DEAH_box_helicase_dom"/>
</dbReference>
<dbReference type="Pfam" id="PF00270">
    <property type="entry name" value="DEAD"/>
    <property type="match status" value="1"/>
</dbReference>
<evidence type="ECO:0000259" key="6">
    <source>
        <dbReference type="PROSITE" id="PS51194"/>
    </source>
</evidence>
<dbReference type="PANTHER" id="PTHR43519:SF1">
    <property type="entry name" value="ATP-DEPENDENT RNA HELICASE HRPB"/>
    <property type="match status" value="1"/>
</dbReference>
<dbReference type="Proteomes" id="UP000016646">
    <property type="component" value="Unassembled WGS sequence"/>
</dbReference>
<keyword evidence="3 7" id="KW-0347">Helicase</keyword>
<dbReference type="InterPro" id="IPR027417">
    <property type="entry name" value="P-loop_NTPase"/>
</dbReference>
<sequence>MHDYPDLVKQLPIAPYLDDICVSLKSSGSHSLILTAETGAGKSTALPLALLNHFSGKIIMLEPRRIASLSVASRVSTLLGEEIGKTAGYVMRLESRVSEVTRFTVMTEAVLTRMLQDDLLLDGVSVVVLDEFHERSVQADLALAFLKETMSLRGDLYVVVMSATIDTASLSSYLAAGCEAAPVFAVPGRQLPVDVEYAGALLPSDAVMRELQRRDRGSILVFLPGIADIRKTAAELERESVDADILLLHSSIDFDEQKKVLSPPNDFSRRRVILSSSIAETSLSVPGVSVVIDSGLARINRMNVAAGMEMLVTETESVFSAEQRKGRAGRMRSGRCVRLWRENDVRVAETTPEILRTDLTELVLECAERGVYRRDGLSWLAPPSAAAWKSAQKLLIVLGCLTAEDKTDAENSVRITSLGKAALTLGLHPRLACVALSALSFGNVGESADKKSEISKKERGGLAPCAEAALQCVLAYSPYADSPSALQKRFFSDLVKRLAKCAYRFPDLCGNSGSEDSSDVTAAVLLLAGFPDRIAHLEGDGTYRFPSGRVASLPKKDRDAFRVFPEWIVAPVVDAGEKEGRIYRWEALSAEEAEAWLSVRSETYTETEFAEGTHSLRKTEYTRFGKIVLAERRVAVQDGDFAYAACRAVEKNGITRLPFGEKTKAFLARARFYETHTRAFRTVYDGSAVSADGMYTIAKSSEENLIKTVREWLPPFLTGTTLRENAVYDALYYYLDGAKVDKNVPQTIVLANGKSCTLLYDTAAEGIIRPTIEIIVQKIFGCFETPRVMGVPVLFKLLSPARRPLQITDDLAGFWSGAWPEICKEMKGRYPKHNWDYRAAERE</sequence>
<dbReference type="EC" id="3.6.4.-" evidence="7"/>
<reference evidence="7 8" key="1">
    <citation type="submission" date="2013-08" db="EMBL/GenBank/DDBJ databases">
        <authorList>
            <person name="Durkin A.S."/>
            <person name="Haft D.R."/>
            <person name="McCorrison J."/>
            <person name="Torralba M."/>
            <person name="Gillis M."/>
            <person name="Haft D.H."/>
            <person name="Methe B."/>
            <person name="Sutton G."/>
            <person name="Nelson K.E."/>
        </authorList>
    </citation>
    <scope>NUCLEOTIDE SEQUENCE [LARGE SCALE GENOMIC DNA]</scope>
    <source>
        <strain evidence="7 8">ATCC 35536</strain>
    </source>
</reference>
<organism evidence="7 8">
    <name type="scientific">Treponema socranskii subsp. socranskii VPI DR56BR1116 = ATCC 35536</name>
    <dbReference type="NCBI Taxonomy" id="1125725"/>
    <lineage>
        <taxon>Bacteria</taxon>
        <taxon>Pseudomonadati</taxon>
        <taxon>Spirochaetota</taxon>
        <taxon>Spirochaetia</taxon>
        <taxon>Spirochaetales</taxon>
        <taxon>Treponemataceae</taxon>
        <taxon>Treponema</taxon>
    </lineage>
</organism>
<evidence type="ECO:0000256" key="3">
    <source>
        <dbReference type="ARBA" id="ARBA00022806"/>
    </source>
</evidence>
<dbReference type="RefSeq" id="WP_021495522.1">
    <property type="nucleotide sequence ID" value="NZ_AVQI01000025.1"/>
</dbReference>
<dbReference type="InterPro" id="IPR013689">
    <property type="entry name" value="RNA_helicase_ATP-dep_HrpB_C"/>
</dbReference>
<name>A0ABN0P8Z1_TRESO</name>
<dbReference type="SUPFAM" id="SSF52540">
    <property type="entry name" value="P-loop containing nucleoside triphosphate hydrolases"/>
    <property type="match status" value="1"/>
</dbReference>
<dbReference type="Pfam" id="PF08482">
    <property type="entry name" value="HrpB_C"/>
    <property type="match status" value="1"/>
</dbReference>
<comment type="caution">
    <text evidence="7">The sequence shown here is derived from an EMBL/GenBank/DDBJ whole genome shotgun (WGS) entry which is preliminary data.</text>
</comment>
<keyword evidence="4" id="KW-0067">ATP-binding</keyword>
<dbReference type="InterPro" id="IPR007502">
    <property type="entry name" value="Helicase-assoc_dom"/>
</dbReference>
<dbReference type="PROSITE" id="PS51192">
    <property type="entry name" value="HELICASE_ATP_BIND_1"/>
    <property type="match status" value="1"/>
</dbReference>
<evidence type="ECO:0000259" key="5">
    <source>
        <dbReference type="PROSITE" id="PS51192"/>
    </source>
</evidence>
<proteinExistence type="predicted"/>
<dbReference type="InterPro" id="IPR010225">
    <property type="entry name" value="HrpB"/>
</dbReference>
<keyword evidence="1" id="KW-0547">Nucleotide-binding</keyword>
<evidence type="ECO:0000256" key="1">
    <source>
        <dbReference type="ARBA" id="ARBA00022741"/>
    </source>
</evidence>
<dbReference type="PROSITE" id="PS51194">
    <property type="entry name" value="HELICASE_CTER"/>
    <property type="match status" value="1"/>
</dbReference>
<dbReference type="GO" id="GO:0004386">
    <property type="term" value="F:helicase activity"/>
    <property type="evidence" value="ECO:0007669"/>
    <property type="project" value="UniProtKB-KW"/>
</dbReference>
<evidence type="ECO:0000313" key="7">
    <source>
        <dbReference type="EMBL" id="ERK04340.1"/>
    </source>
</evidence>
<feature type="domain" description="Helicase C-terminal" evidence="6">
    <location>
        <begin position="203"/>
        <end position="370"/>
    </location>
</feature>
<dbReference type="CDD" id="cd18791">
    <property type="entry name" value="SF2_C_RHA"/>
    <property type="match status" value="1"/>
</dbReference>